<keyword evidence="1" id="KW-0418">Kinase</keyword>
<organism evidence="4 5">
    <name type="scientific">Nocardiopsis alba</name>
    <dbReference type="NCBI Taxonomy" id="53437"/>
    <lineage>
        <taxon>Bacteria</taxon>
        <taxon>Bacillati</taxon>
        <taxon>Actinomycetota</taxon>
        <taxon>Actinomycetes</taxon>
        <taxon>Streptosporangiales</taxon>
        <taxon>Nocardiopsidaceae</taxon>
        <taxon>Nocardiopsis</taxon>
    </lineage>
</organism>
<protein>
    <submittedName>
        <fullName evidence="4">ATP-binding protein</fullName>
    </submittedName>
</protein>
<proteinExistence type="predicted"/>
<dbReference type="Gene3D" id="3.30.565.10">
    <property type="entry name" value="Histidine kinase-like ATPase, C-terminal domain"/>
    <property type="match status" value="1"/>
</dbReference>
<dbReference type="PANTHER" id="PTHR35526">
    <property type="entry name" value="ANTI-SIGMA-F FACTOR RSBW-RELATED"/>
    <property type="match status" value="1"/>
</dbReference>
<keyword evidence="1" id="KW-0808">Transferase</keyword>
<sequence>MPHDRAPIHALGEPLDRCRRFSRVYPGVLSRIARVRSDLATDLSDLIGPLRETGEDVVLCVSEMFANACDHSRSGQDDEGRVIRLLHRPTATSVRVAIVDDGVRTDRSAPSEPRIPSPRSSGEGFEAERGRGLLLIDHLAARWGTRSVLDFPFCSGLGTVTWAEFVLPKAAR</sequence>
<dbReference type="GO" id="GO:0005524">
    <property type="term" value="F:ATP binding"/>
    <property type="evidence" value="ECO:0007669"/>
    <property type="project" value="UniProtKB-KW"/>
</dbReference>
<dbReference type="Proteomes" id="UP000467124">
    <property type="component" value="Unassembled WGS sequence"/>
</dbReference>
<evidence type="ECO:0000256" key="2">
    <source>
        <dbReference type="SAM" id="MobiDB-lite"/>
    </source>
</evidence>
<dbReference type="InterPro" id="IPR003594">
    <property type="entry name" value="HATPase_dom"/>
</dbReference>
<evidence type="ECO:0000313" key="5">
    <source>
        <dbReference type="Proteomes" id="UP000467124"/>
    </source>
</evidence>
<name>A0A7K2IWM3_9ACTN</name>
<comment type="caution">
    <text evidence="4">The sequence shown here is derived from an EMBL/GenBank/DDBJ whole genome shotgun (WGS) entry which is preliminary data.</text>
</comment>
<feature type="region of interest" description="Disordered" evidence="2">
    <location>
        <begin position="105"/>
        <end position="125"/>
    </location>
</feature>
<feature type="domain" description="Histidine kinase/HSP90-like ATPase" evidence="3">
    <location>
        <begin position="32"/>
        <end position="141"/>
    </location>
</feature>
<dbReference type="InterPro" id="IPR036890">
    <property type="entry name" value="HATPase_C_sf"/>
</dbReference>
<evidence type="ECO:0000256" key="1">
    <source>
        <dbReference type="ARBA" id="ARBA00022527"/>
    </source>
</evidence>
<reference evidence="4 5" key="1">
    <citation type="journal article" date="2019" name="Nat. Commun.">
        <title>The antimicrobial potential of Streptomyces from insect microbiomes.</title>
        <authorList>
            <person name="Chevrette M.G."/>
            <person name="Carlson C.M."/>
            <person name="Ortega H.E."/>
            <person name="Thomas C."/>
            <person name="Ananiev G.E."/>
            <person name="Barns K.J."/>
            <person name="Book A.J."/>
            <person name="Cagnazzo J."/>
            <person name="Carlos C."/>
            <person name="Flanigan W."/>
            <person name="Grubbs K.J."/>
            <person name="Horn H.A."/>
            <person name="Hoffmann F.M."/>
            <person name="Klassen J.L."/>
            <person name="Knack J.J."/>
            <person name="Lewin G.R."/>
            <person name="McDonald B.R."/>
            <person name="Muller L."/>
            <person name="Melo W.G.P."/>
            <person name="Pinto-Tomas A.A."/>
            <person name="Schmitz A."/>
            <person name="Wendt-Pienkowski E."/>
            <person name="Wildman S."/>
            <person name="Zhao M."/>
            <person name="Zhang F."/>
            <person name="Bugni T.S."/>
            <person name="Andes D.R."/>
            <person name="Pupo M.T."/>
            <person name="Currie C.R."/>
        </authorList>
    </citation>
    <scope>NUCLEOTIDE SEQUENCE [LARGE SCALE GENOMIC DNA]</scope>
    <source>
        <strain evidence="4 5">SID5840</strain>
    </source>
</reference>
<dbReference type="Pfam" id="PF13581">
    <property type="entry name" value="HATPase_c_2"/>
    <property type="match status" value="1"/>
</dbReference>
<dbReference type="EMBL" id="WWHY01000001">
    <property type="protein sequence ID" value="MYR34370.1"/>
    <property type="molecule type" value="Genomic_DNA"/>
</dbReference>
<dbReference type="GO" id="GO:0004674">
    <property type="term" value="F:protein serine/threonine kinase activity"/>
    <property type="evidence" value="ECO:0007669"/>
    <property type="project" value="UniProtKB-KW"/>
</dbReference>
<evidence type="ECO:0000259" key="3">
    <source>
        <dbReference type="Pfam" id="PF13581"/>
    </source>
</evidence>
<keyword evidence="4" id="KW-0067">ATP-binding</keyword>
<gene>
    <name evidence="4" type="ORF">GTW20_19505</name>
</gene>
<evidence type="ECO:0000313" key="4">
    <source>
        <dbReference type="EMBL" id="MYR34370.1"/>
    </source>
</evidence>
<keyword evidence="4" id="KW-0547">Nucleotide-binding</keyword>
<dbReference type="CDD" id="cd16936">
    <property type="entry name" value="HATPase_RsbW-like"/>
    <property type="match status" value="1"/>
</dbReference>
<keyword evidence="1" id="KW-0723">Serine/threonine-protein kinase</keyword>
<dbReference type="SUPFAM" id="SSF55874">
    <property type="entry name" value="ATPase domain of HSP90 chaperone/DNA topoisomerase II/histidine kinase"/>
    <property type="match status" value="1"/>
</dbReference>
<accession>A0A7K2IWM3</accession>
<dbReference type="InterPro" id="IPR050267">
    <property type="entry name" value="Anti-sigma-factor_SerPK"/>
</dbReference>
<feature type="compositionally biased region" description="Low complexity" evidence="2">
    <location>
        <begin position="110"/>
        <end position="121"/>
    </location>
</feature>
<dbReference type="PANTHER" id="PTHR35526:SF3">
    <property type="entry name" value="ANTI-SIGMA-F FACTOR RSBW"/>
    <property type="match status" value="1"/>
</dbReference>
<dbReference type="AlphaFoldDB" id="A0A7K2IWM3"/>